<gene>
    <name evidence="1" type="ORF">Pyn_15714</name>
</gene>
<dbReference type="OrthoDB" id="1145787at2759"/>
<proteinExistence type="predicted"/>
<keyword evidence="2" id="KW-1185">Reference proteome</keyword>
<evidence type="ECO:0000313" key="1">
    <source>
        <dbReference type="EMBL" id="PQQ03801.1"/>
    </source>
</evidence>
<dbReference type="STRING" id="2094558.A0A314YFH7"/>
<sequence>MANPPEKLASIHEVSTPAEESYDDFDEEEIAPSSSCGCLWGFYFKELRGRSNIGTQRYLLQQQEEGDQVKEIWLVENAKKVREFSEVLAGPKWKNFIRSFSTIYKKRRVQFQYDPQSYALNFDDGGFDREVVGTSYLHFSNAGYAASPGMNNVKF</sequence>
<evidence type="ECO:0000313" key="2">
    <source>
        <dbReference type="Proteomes" id="UP000250321"/>
    </source>
</evidence>
<dbReference type="Proteomes" id="UP000250321">
    <property type="component" value="Unassembled WGS sequence"/>
</dbReference>
<evidence type="ECO:0008006" key="3">
    <source>
        <dbReference type="Google" id="ProtNLM"/>
    </source>
</evidence>
<dbReference type="PANTHER" id="PTHR47076">
    <property type="entry name" value="NHL DOMAIN PROTEIN"/>
    <property type="match status" value="1"/>
</dbReference>
<organism evidence="1 2">
    <name type="scientific">Prunus yedoensis var. nudiflora</name>
    <dbReference type="NCBI Taxonomy" id="2094558"/>
    <lineage>
        <taxon>Eukaryota</taxon>
        <taxon>Viridiplantae</taxon>
        <taxon>Streptophyta</taxon>
        <taxon>Embryophyta</taxon>
        <taxon>Tracheophyta</taxon>
        <taxon>Spermatophyta</taxon>
        <taxon>Magnoliopsida</taxon>
        <taxon>eudicotyledons</taxon>
        <taxon>Gunneridae</taxon>
        <taxon>Pentapetalae</taxon>
        <taxon>rosids</taxon>
        <taxon>fabids</taxon>
        <taxon>Rosales</taxon>
        <taxon>Rosaceae</taxon>
        <taxon>Amygdaloideae</taxon>
        <taxon>Amygdaleae</taxon>
        <taxon>Prunus</taxon>
    </lineage>
</organism>
<name>A0A314YFH7_PRUYE</name>
<dbReference type="PANTHER" id="PTHR47076:SF1">
    <property type="entry name" value="NHL DOMAIN PROTEIN"/>
    <property type="match status" value="1"/>
</dbReference>
<comment type="caution">
    <text evidence="1">The sequence shown here is derived from an EMBL/GenBank/DDBJ whole genome shotgun (WGS) entry which is preliminary data.</text>
</comment>
<accession>A0A314YFH7</accession>
<protein>
    <recommendedName>
        <fullName evidence="3">Stress induced protein</fullName>
    </recommendedName>
</protein>
<reference evidence="1 2" key="1">
    <citation type="submission" date="2018-02" db="EMBL/GenBank/DDBJ databases">
        <title>Draft genome of wild Prunus yedoensis var. nudiflora.</title>
        <authorList>
            <person name="Baek S."/>
            <person name="Kim J.-H."/>
            <person name="Choi K."/>
            <person name="Kim G.-B."/>
            <person name="Cho A."/>
            <person name="Jang H."/>
            <person name="Shin C.-H."/>
            <person name="Yu H.-J."/>
            <person name="Mun J.-H."/>
        </authorList>
    </citation>
    <scope>NUCLEOTIDE SEQUENCE [LARGE SCALE GENOMIC DNA]</scope>
    <source>
        <strain evidence="2">cv. Jeju island</strain>
        <tissue evidence="1">Leaf</tissue>
    </source>
</reference>
<dbReference type="EMBL" id="PJQY01001308">
    <property type="protein sequence ID" value="PQQ03801.1"/>
    <property type="molecule type" value="Genomic_DNA"/>
</dbReference>
<dbReference type="AlphaFoldDB" id="A0A314YFH7"/>